<protein>
    <submittedName>
        <fullName evidence="1">Uncharacterized protein</fullName>
    </submittedName>
</protein>
<proteinExistence type="predicted"/>
<dbReference type="RefSeq" id="XP_025349098.1">
    <property type="nucleotide sequence ID" value="XM_025492133.1"/>
</dbReference>
<organism evidence="1 2">
    <name type="scientific">Pseudomicrostroma glucosiphilum</name>
    <dbReference type="NCBI Taxonomy" id="1684307"/>
    <lineage>
        <taxon>Eukaryota</taxon>
        <taxon>Fungi</taxon>
        <taxon>Dikarya</taxon>
        <taxon>Basidiomycota</taxon>
        <taxon>Ustilaginomycotina</taxon>
        <taxon>Exobasidiomycetes</taxon>
        <taxon>Microstromatales</taxon>
        <taxon>Microstromatales incertae sedis</taxon>
        <taxon>Pseudomicrostroma</taxon>
    </lineage>
</organism>
<evidence type="ECO:0000313" key="1">
    <source>
        <dbReference type="EMBL" id="PWN21938.1"/>
    </source>
</evidence>
<evidence type="ECO:0000313" key="2">
    <source>
        <dbReference type="Proteomes" id="UP000245942"/>
    </source>
</evidence>
<sequence>MEPARFLGAVGIELRPCLALLLEEISEARLAEFSSMLWIVSEWPPFEQGLRLVSSTHQEVVVDLLLPPER</sequence>
<dbReference type="EMBL" id="KZ819324">
    <property type="protein sequence ID" value="PWN21938.1"/>
    <property type="molecule type" value="Genomic_DNA"/>
</dbReference>
<dbReference type="AlphaFoldDB" id="A0A316UAR0"/>
<accession>A0A316UAR0</accession>
<dbReference type="GeneID" id="37013867"/>
<reference evidence="1 2" key="1">
    <citation type="journal article" date="2018" name="Mol. Biol. Evol.">
        <title>Broad Genomic Sampling Reveals a Smut Pathogenic Ancestry of the Fungal Clade Ustilaginomycotina.</title>
        <authorList>
            <person name="Kijpornyongpan T."/>
            <person name="Mondo S.J."/>
            <person name="Barry K."/>
            <person name="Sandor L."/>
            <person name="Lee J."/>
            <person name="Lipzen A."/>
            <person name="Pangilinan J."/>
            <person name="LaButti K."/>
            <person name="Hainaut M."/>
            <person name="Henrissat B."/>
            <person name="Grigoriev I.V."/>
            <person name="Spatafora J.W."/>
            <person name="Aime M.C."/>
        </authorList>
    </citation>
    <scope>NUCLEOTIDE SEQUENCE [LARGE SCALE GENOMIC DNA]</scope>
    <source>
        <strain evidence="1 2">MCA 4718</strain>
    </source>
</reference>
<name>A0A316UAR0_9BASI</name>
<gene>
    <name evidence="1" type="ORF">BCV69DRAFT_281843</name>
</gene>
<dbReference type="Proteomes" id="UP000245942">
    <property type="component" value="Unassembled WGS sequence"/>
</dbReference>
<keyword evidence="2" id="KW-1185">Reference proteome</keyword>